<keyword evidence="7 9" id="KW-0472">Membrane</keyword>
<evidence type="ECO:0000256" key="7">
    <source>
        <dbReference type="ARBA" id="ARBA00023136"/>
    </source>
</evidence>
<comment type="similarity">
    <text evidence="8 9">Belongs to the TRAP transporter small permease family.</text>
</comment>
<dbReference type="InterPro" id="IPR007387">
    <property type="entry name" value="TRAP_DctQ"/>
</dbReference>
<evidence type="ECO:0000256" key="6">
    <source>
        <dbReference type="ARBA" id="ARBA00022989"/>
    </source>
</evidence>
<evidence type="ECO:0000256" key="3">
    <source>
        <dbReference type="ARBA" id="ARBA00022475"/>
    </source>
</evidence>
<keyword evidence="3" id="KW-1003">Cell membrane</keyword>
<dbReference type="PANTHER" id="PTHR35011">
    <property type="entry name" value="2,3-DIKETO-L-GULONATE TRAP TRANSPORTER SMALL PERMEASE PROTEIN YIAM"/>
    <property type="match status" value="1"/>
</dbReference>
<feature type="transmembrane region" description="Helical" evidence="9">
    <location>
        <begin position="12"/>
        <end position="36"/>
    </location>
</feature>
<keyword evidence="5 9" id="KW-0812">Transmembrane</keyword>
<evidence type="ECO:0000256" key="1">
    <source>
        <dbReference type="ARBA" id="ARBA00004429"/>
    </source>
</evidence>
<keyword evidence="4 9" id="KW-0997">Cell inner membrane</keyword>
<dbReference type="Proteomes" id="UP000199356">
    <property type="component" value="Unassembled WGS sequence"/>
</dbReference>
<dbReference type="InterPro" id="IPR055348">
    <property type="entry name" value="DctQ"/>
</dbReference>
<keyword evidence="6 9" id="KW-1133">Transmembrane helix</keyword>
<dbReference type="OrthoDB" id="8030921at2"/>
<dbReference type="Pfam" id="PF04290">
    <property type="entry name" value="DctQ"/>
    <property type="match status" value="1"/>
</dbReference>
<dbReference type="EMBL" id="FOXA01000022">
    <property type="protein sequence ID" value="SFP96656.1"/>
    <property type="molecule type" value="Genomic_DNA"/>
</dbReference>
<dbReference type="RefSeq" id="WP_093424782.1">
    <property type="nucleotide sequence ID" value="NZ_FOXA01000022.1"/>
</dbReference>
<evidence type="ECO:0000259" key="10">
    <source>
        <dbReference type="Pfam" id="PF04290"/>
    </source>
</evidence>
<sequence>MNQLNSLFEALLRACAVVSGLVFASAAILISLNVVLRNVGGVTLFGLLDAVEYGLLLATFLGAPWVLSKNAHVTVDLVTGALPERLSEPLSRVTALIGFLICASLLWYATDAALASATRGSMIRTAFTIPEWWVLSVLPVSLALMCVEFLRQAAAPRSGARQATGL</sequence>
<proteinExistence type="inferred from homology"/>
<gene>
    <name evidence="11" type="ORF">SAMN04488047_12220</name>
</gene>
<accession>A0A1I5UPU6</accession>
<protein>
    <recommendedName>
        <fullName evidence="9">TRAP transporter small permease protein</fullName>
    </recommendedName>
</protein>
<evidence type="ECO:0000256" key="2">
    <source>
        <dbReference type="ARBA" id="ARBA00022448"/>
    </source>
</evidence>
<dbReference type="AlphaFoldDB" id="A0A1I5UPU6"/>
<comment type="subunit">
    <text evidence="9">The complex comprises the extracytoplasmic solute receptor protein and the two transmembrane proteins.</text>
</comment>
<reference evidence="11 12" key="1">
    <citation type="submission" date="2016-10" db="EMBL/GenBank/DDBJ databases">
        <authorList>
            <person name="de Groot N.N."/>
        </authorList>
    </citation>
    <scope>NUCLEOTIDE SEQUENCE [LARGE SCALE GENOMIC DNA]</scope>
    <source>
        <strain evidence="11 12">DSM 19547</strain>
    </source>
</reference>
<dbReference type="GO" id="GO:0005886">
    <property type="term" value="C:plasma membrane"/>
    <property type="evidence" value="ECO:0007669"/>
    <property type="project" value="UniProtKB-SubCell"/>
</dbReference>
<comment type="subcellular location">
    <subcellularLocation>
        <location evidence="1 9">Cell inner membrane</location>
        <topology evidence="1 9">Multi-pass membrane protein</topology>
    </subcellularLocation>
</comment>
<evidence type="ECO:0000256" key="4">
    <source>
        <dbReference type="ARBA" id="ARBA00022519"/>
    </source>
</evidence>
<organism evidence="11 12">
    <name type="scientific">Tranquillimonas alkanivorans</name>
    <dbReference type="NCBI Taxonomy" id="441119"/>
    <lineage>
        <taxon>Bacteria</taxon>
        <taxon>Pseudomonadati</taxon>
        <taxon>Pseudomonadota</taxon>
        <taxon>Alphaproteobacteria</taxon>
        <taxon>Rhodobacterales</taxon>
        <taxon>Roseobacteraceae</taxon>
        <taxon>Tranquillimonas</taxon>
    </lineage>
</organism>
<name>A0A1I5UPU6_9RHOB</name>
<evidence type="ECO:0000256" key="5">
    <source>
        <dbReference type="ARBA" id="ARBA00022692"/>
    </source>
</evidence>
<feature type="transmembrane region" description="Helical" evidence="9">
    <location>
        <begin position="89"/>
        <end position="109"/>
    </location>
</feature>
<dbReference type="PANTHER" id="PTHR35011:SF10">
    <property type="entry name" value="TRAP TRANSPORTER SMALL PERMEASE PROTEIN"/>
    <property type="match status" value="1"/>
</dbReference>
<feature type="transmembrane region" description="Helical" evidence="9">
    <location>
        <begin position="42"/>
        <end position="68"/>
    </location>
</feature>
<evidence type="ECO:0000313" key="12">
    <source>
        <dbReference type="Proteomes" id="UP000199356"/>
    </source>
</evidence>
<keyword evidence="2 9" id="KW-0813">Transport</keyword>
<evidence type="ECO:0000313" key="11">
    <source>
        <dbReference type="EMBL" id="SFP96656.1"/>
    </source>
</evidence>
<keyword evidence="12" id="KW-1185">Reference proteome</keyword>
<dbReference type="GO" id="GO:0022857">
    <property type="term" value="F:transmembrane transporter activity"/>
    <property type="evidence" value="ECO:0007669"/>
    <property type="project" value="UniProtKB-UniRule"/>
</dbReference>
<feature type="domain" description="Tripartite ATP-independent periplasmic transporters DctQ component" evidence="10">
    <location>
        <begin position="27"/>
        <end position="153"/>
    </location>
</feature>
<dbReference type="GO" id="GO:0015740">
    <property type="term" value="P:C4-dicarboxylate transport"/>
    <property type="evidence" value="ECO:0007669"/>
    <property type="project" value="TreeGrafter"/>
</dbReference>
<comment type="function">
    <text evidence="9">Part of the tripartite ATP-independent periplasmic (TRAP) transport system.</text>
</comment>
<comment type="caution">
    <text evidence="9">Lacks conserved residue(s) required for the propagation of feature annotation.</text>
</comment>
<dbReference type="STRING" id="441119.SAMN04488047_12220"/>
<evidence type="ECO:0000256" key="8">
    <source>
        <dbReference type="ARBA" id="ARBA00038436"/>
    </source>
</evidence>
<evidence type="ECO:0000256" key="9">
    <source>
        <dbReference type="RuleBase" id="RU369079"/>
    </source>
</evidence>